<evidence type="ECO:0000313" key="2">
    <source>
        <dbReference type="Proteomes" id="UP000008854"/>
    </source>
</evidence>
<feature type="compositionally biased region" description="Polar residues" evidence="1">
    <location>
        <begin position="83"/>
        <end position="94"/>
    </location>
</feature>
<dbReference type="GeneID" id="8355233"/>
<accession>G4VQS3</accession>
<dbReference type="InParanoid" id="G4VQS3"/>
<dbReference type="WBParaSite" id="Smp_044560.1">
    <property type="protein sequence ID" value="Smp_044560.1"/>
    <property type="gene ID" value="Smp_044560"/>
</dbReference>
<feature type="region of interest" description="Disordered" evidence="1">
    <location>
        <begin position="75"/>
        <end position="94"/>
    </location>
</feature>
<organism evidence="2 3">
    <name type="scientific">Schistosoma mansoni</name>
    <name type="common">Blood fluke</name>
    <dbReference type="NCBI Taxonomy" id="6183"/>
    <lineage>
        <taxon>Eukaryota</taxon>
        <taxon>Metazoa</taxon>
        <taxon>Spiralia</taxon>
        <taxon>Lophotrochozoa</taxon>
        <taxon>Platyhelminthes</taxon>
        <taxon>Trematoda</taxon>
        <taxon>Digenea</taxon>
        <taxon>Strigeidida</taxon>
        <taxon>Schistosomatoidea</taxon>
        <taxon>Schistosomatidae</taxon>
        <taxon>Schistosoma</taxon>
    </lineage>
</organism>
<protein>
    <submittedName>
        <fullName evidence="3">Clathrin light chain</fullName>
    </submittedName>
</protein>
<name>G4VQS3_SCHMA</name>
<dbReference type="OrthoDB" id="6239008at2759"/>
<feature type="region of interest" description="Disordered" evidence="1">
    <location>
        <begin position="1"/>
        <end position="26"/>
    </location>
</feature>
<dbReference type="KEGG" id="smm:Smp_044560"/>
<dbReference type="CTD" id="8355233"/>
<proteinExistence type="predicted"/>
<reference evidence="3" key="2">
    <citation type="submission" date="2018-12" db="UniProtKB">
        <authorList>
            <consortium name="WormBaseParasite"/>
        </authorList>
    </citation>
    <scope>IDENTIFICATION</scope>
    <source>
        <strain evidence="3">Puerto Rican</strain>
    </source>
</reference>
<dbReference type="Proteomes" id="UP000008854">
    <property type="component" value="Unassembled WGS sequence"/>
</dbReference>
<feature type="compositionally biased region" description="Basic and acidic residues" evidence="1">
    <location>
        <begin position="7"/>
        <end position="26"/>
    </location>
</feature>
<evidence type="ECO:0000313" key="3">
    <source>
        <dbReference type="WBParaSite" id="Smp_044560.1"/>
    </source>
</evidence>
<dbReference type="RefSeq" id="XP_018654131.1">
    <property type="nucleotide sequence ID" value="XM_018788605.1"/>
</dbReference>
<dbReference type="HOGENOM" id="CLU_2388957_0_0_1"/>
<sequence length="94" mass="11017">MSQTYEWKSEVIKKQAQKEREKDVEKRWEDVMSKNGEGAPEWLKEAAMRKKQKQILKLKDENLAPWLKEVQKKNAGLARRISDATNSEIESNLS</sequence>
<evidence type="ECO:0000256" key="1">
    <source>
        <dbReference type="SAM" id="MobiDB-lite"/>
    </source>
</evidence>
<dbReference type="AlphaFoldDB" id="G4VQS3"/>
<keyword evidence="2" id="KW-1185">Reference proteome</keyword>
<reference evidence="2" key="1">
    <citation type="journal article" date="2012" name="PLoS Negl. Trop. Dis.">
        <title>A systematically improved high quality genome and transcriptome of the human blood fluke Schistosoma mansoni.</title>
        <authorList>
            <person name="Protasio A.V."/>
            <person name="Tsai I.J."/>
            <person name="Babbage A."/>
            <person name="Nichol S."/>
            <person name="Hunt M."/>
            <person name="Aslett M.A."/>
            <person name="De Silva N."/>
            <person name="Velarde G.S."/>
            <person name="Anderson T.J."/>
            <person name="Clark R.C."/>
            <person name="Davidson C."/>
            <person name="Dillon G.P."/>
            <person name="Holroyd N.E."/>
            <person name="LoVerde P.T."/>
            <person name="Lloyd C."/>
            <person name="McQuillan J."/>
            <person name="Oliveira G."/>
            <person name="Otto T.D."/>
            <person name="Parker-Manuel S.J."/>
            <person name="Quail M.A."/>
            <person name="Wilson R.A."/>
            <person name="Zerlotini A."/>
            <person name="Dunne D.W."/>
            <person name="Berriman M."/>
        </authorList>
    </citation>
    <scope>NUCLEOTIDE SEQUENCE [LARGE SCALE GENOMIC DNA]</scope>
    <source>
        <strain evidence="2">Puerto Rican</strain>
    </source>
</reference>